<dbReference type="GO" id="GO:0005829">
    <property type="term" value="C:cytosol"/>
    <property type="evidence" value="ECO:0007669"/>
    <property type="project" value="TreeGrafter"/>
</dbReference>
<evidence type="ECO:0000256" key="3">
    <source>
        <dbReference type="ARBA" id="ARBA00023002"/>
    </source>
</evidence>
<dbReference type="FunFam" id="1.10.285.10:FF:000001">
    <property type="entry name" value="Glutamate dehydrogenase"/>
    <property type="match status" value="1"/>
</dbReference>
<dbReference type="PRINTS" id="PR00082">
    <property type="entry name" value="GLFDHDRGNASE"/>
</dbReference>
<evidence type="ECO:0000259" key="9">
    <source>
        <dbReference type="SMART" id="SM00839"/>
    </source>
</evidence>
<name>A0A840IPR2_9PSEU</name>
<keyword evidence="6" id="KW-0547">Nucleotide-binding</keyword>
<evidence type="ECO:0000256" key="1">
    <source>
        <dbReference type="ARBA" id="ARBA00006382"/>
    </source>
</evidence>
<evidence type="ECO:0000313" key="11">
    <source>
        <dbReference type="Proteomes" id="UP000581769"/>
    </source>
</evidence>
<dbReference type="InterPro" id="IPR014362">
    <property type="entry name" value="Glu_DH"/>
</dbReference>
<keyword evidence="11" id="KW-1185">Reference proteome</keyword>
<dbReference type="GO" id="GO:0004354">
    <property type="term" value="F:glutamate dehydrogenase (NADP+) activity"/>
    <property type="evidence" value="ECO:0007669"/>
    <property type="project" value="TreeGrafter"/>
</dbReference>
<sequence length="444" mass="47273">MDHDHALYEHIAAKNPAEPEFHQAVAEVLEAIRPALDRDPALSAAAMLERLCEPERQLMFRVVWTDDAGRVQVNRGFRVEFSSALGPYKGGLRFHRDVTLGTVKFLAFEQIFKNALTGLGLGAGKGGSDFDPAGRSDGEIMRFCQAFMTELHRHIGPETDVPAGDIGVGSREIGYLFGQYKRLTNRYAAGTLTGKDPLLGGIPARPEATGYGTVYFLDAMLAARGESLEDRTAVVSGSGNVAFHAIAKLRALGANPVVCSDSGGYVHDPRGIDLDVLHELKVAGRSRLAEYVNHVPSARYVPGGSPWDVPAAVALPCATQNELGEQAALRLVKNDVRGVAEGANMPCTPGALQILREAGVAVGPGKAANAGGVAVSGLEMRQNAARDRWTFDRTDQQLQEIMADIHTTCLSTAEEHGVPGDYVSGANIAAFRTVAAAMDAAGYV</sequence>
<evidence type="ECO:0000256" key="5">
    <source>
        <dbReference type="PIRSR" id="PIRSR000185-1"/>
    </source>
</evidence>
<evidence type="ECO:0000256" key="8">
    <source>
        <dbReference type="RuleBase" id="RU004417"/>
    </source>
</evidence>
<organism evidence="10 11">
    <name type="scientific">Amycolatopsis jiangsuensis</name>
    <dbReference type="NCBI Taxonomy" id="1181879"/>
    <lineage>
        <taxon>Bacteria</taxon>
        <taxon>Bacillati</taxon>
        <taxon>Actinomycetota</taxon>
        <taxon>Actinomycetes</taxon>
        <taxon>Pseudonocardiales</taxon>
        <taxon>Pseudonocardiaceae</taxon>
        <taxon>Amycolatopsis</taxon>
    </lineage>
</organism>
<dbReference type="InterPro" id="IPR006097">
    <property type="entry name" value="Glu/Leu/Phe/Val/Trp_DH_dimer"/>
</dbReference>
<dbReference type="FunFam" id="3.40.50.720:FF:000030">
    <property type="entry name" value="Glutamate dehydrogenase"/>
    <property type="match status" value="1"/>
</dbReference>
<feature type="binding site" evidence="6">
    <location>
        <position position="110"/>
    </location>
    <ligand>
        <name>substrate</name>
    </ligand>
</feature>
<dbReference type="PIRSF" id="PIRSF000185">
    <property type="entry name" value="Glu_DH"/>
    <property type="match status" value="1"/>
</dbReference>
<feature type="binding site" evidence="6">
    <location>
        <position position="376"/>
    </location>
    <ligand>
        <name>substrate</name>
    </ligand>
</feature>
<dbReference type="InterPro" id="IPR046346">
    <property type="entry name" value="Aminoacid_DH-like_N_sf"/>
</dbReference>
<evidence type="ECO:0000256" key="7">
    <source>
        <dbReference type="PIRSR" id="PIRSR000185-3"/>
    </source>
</evidence>
<dbReference type="Gene3D" id="3.40.50.720">
    <property type="entry name" value="NAD(P)-binding Rossmann-like Domain"/>
    <property type="match status" value="1"/>
</dbReference>
<feature type="binding site" evidence="6">
    <location>
        <position position="209"/>
    </location>
    <ligand>
        <name>NAD(+)</name>
        <dbReference type="ChEBI" id="CHEBI:57540"/>
    </ligand>
</feature>
<dbReference type="InterPro" id="IPR036291">
    <property type="entry name" value="NAD(P)-bd_dom_sf"/>
</dbReference>
<dbReference type="Gene3D" id="3.40.50.10860">
    <property type="entry name" value="Leucine Dehydrogenase, chain A, domain 1"/>
    <property type="match status" value="1"/>
</dbReference>
<keyword evidence="6" id="KW-0520">NAD</keyword>
<feature type="site" description="Important for catalysis" evidence="7">
    <location>
        <position position="165"/>
    </location>
</feature>
<dbReference type="GO" id="GO:0000166">
    <property type="term" value="F:nucleotide binding"/>
    <property type="evidence" value="ECO:0007669"/>
    <property type="project" value="UniProtKB-KW"/>
</dbReference>
<dbReference type="NCBIfam" id="NF006929">
    <property type="entry name" value="PRK09414.1"/>
    <property type="match status" value="1"/>
</dbReference>
<dbReference type="InterPro" id="IPR006096">
    <property type="entry name" value="Glu/Leu/Phe/Val/Trp_DH_C"/>
</dbReference>
<proteinExistence type="inferred from homology"/>
<feature type="active site" description="Proton donor" evidence="5">
    <location>
        <position position="125"/>
    </location>
</feature>
<gene>
    <name evidence="10" type="ORF">BJY18_000930</name>
</gene>
<dbReference type="FunFam" id="3.40.50.10860:FF:000002">
    <property type="entry name" value="Glutamate dehydrogenase"/>
    <property type="match status" value="1"/>
</dbReference>
<keyword evidence="3 4" id="KW-0560">Oxidoreductase</keyword>
<dbReference type="AlphaFoldDB" id="A0A840IPR2"/>
<comment type="similarity">
    <text evidence="1 4 8">Belongs to the Glu/Leu/Phe/Val dehydrogenases family.</text>
</comment>
<protein>
    <recommendedName>
        <fullName evidence="4">Glutamate dehydrogenase</fullName>
    </recommendedName>
</protein>
<feature type="binding site" evidence="6">
    <location>
        <position position="89"/>
    </location>
    <ligand>
        <name>substrate</name>
    </ligand>
</feature>
<feature type="binding site" evidence="6">
    <location>
        <position position="113"/>
    </location>
    <ligand>
        <name>substrate</name>
    </ligand>
</feature>
<comment type="caution">
    <text evidence="10">The sequence shown here is derived from an EMBL/GenBank/DDBJ whole genome shotgun (WGS) entry which is preliminary data.</text>
</comment>
<dbReference type="Pfam" id="PF02812">
    <property type="entry name" value="ELFV_dehydrog_N"/>
    <property type="match status" value="1"/>
</dbReference>
<dbReference type="InterPro" id="IPR006095">
    <property type="entry name" value="Glu/Leu/Phe/Val/Trp_DH"/>
</dbReference>
<dbReference type="Pfam" id="PF00208">
    <property type="entry name" value="ELFV_dehydrog"/>
    <property type="match status" value="1"/>
</dbReference>
<dbReference type="InterPro" id="IPR050724">
    <property type="entry name" value="Glu_Leu_Phe_Val_DH"/>
</dbReference>
<reference evidence="10 11" key="1">
    <citation type="submission" date="2020-08" db="EMBL/GenBank/DDBJ databases">
        <title>Sequencing the genomes of 1000 actinobacteria strains.</title>
        <authorList>
            <person name="Klenk H.-P."/>
        </authorList>
    </citation>
    <scope>NUCLEOTIDE SEQUENCE [LARGE SCALE GENOMIC DNA]</scope>
    <source>
        <strain evidence="10 11">DSM 45859</strain>
    </source>
</reference>
<dbReference type="SUPFAM" id="SSF53223">
    <property type="entry name" value="Aminoacid dehydrogenase-like, N-terminal domain"/>
    <property type="match status" value="1"/>
</dbReference>
<dbReference type="SMART" id="SM00839">
    <property type="entry name" value="ELFV_dehydrog"/>
    <property type="match status" value="1"/>
</dbReference>
<dbReference type="Gene3D" id="1.10.285.10">
    <property type="entry name" value="Glutamate Dehydrogenase, chain A, domain 3"/>
    <property type="match status" value="2"/>
</dbReference>
<evidence type="ECO:0000256" key="6">
    <source>
        <dbReference type="PIRSR" id="PIRSR000185-2"/>
    </source>
</evidence>
<dbReference type="EMBL" id="JACHMG010000001">
    <property type="protein sequence ID" value="MBB4683445.1"/>
    <property type="molecule type" value="Genomic_DNA"/>
</dbReference>
<evidence type="ECO:0000256" key="4">
    <source>
        <dbReference type="PIRNR" id="PIRNR000185"/>
    </source>
</evidence>
<accession>A0A840IPR2</accession>
<dbReference type="GO" id="GO:0006537">
    <property type="term" value="P:glutamate biosynthetic process"/>
    <property type="evidence" value="ECO:0007669"/>
    <property type="project" value="UniProtKB-ARBA"/>
</dbReference>
<feature type="binding site" evidence="6">
    <location>
        <position position="164"/>
    </location>
    <ligand>
        <name>substrate</name>
    </ligand>
</feature>
<evidence type="ECO:0000256" key="2">
    <source>
        <dbReference type="ARBA" id="ARBA00011643"/>
    </source>
</evidence>
<dbReference type="PANTHER" id="PTHR43571:SF1">
    <property type="entry name" value="NADP-SPECIFIC GLUTAMATE DEHYDROGENASE 1-RELATED"/>
    <property type="match status" value="1"/>
</dbReference>
<dbReference type="SUPFAM" id="SSF51735">
    <property type="entry name" value="NAD(P)-binding Rossmann-fold domains"/>
    <property type="match status" value="1"/>
</dbReference>
<feature type="domain" description="Glutamate/phenylalanine/leucine/valine/L-tryptophan dehydrogenase C-terminal" evidence="9">
    <location>
        <begin position="201"/>
        <end position="442"/>
    </location>
</feature>
<dbReference type="PANTHER" id="PTHR43571">
    <property type="entry name" value="NADP-SPECIFIC GLUTAMATE DEHYDROGENASE 1-RELATED"/>
    <property type="match status" value="1"/>
</dbReference>
<dbReference type="Proteomes" id="UP000581769">
    <property type="component" value="Unassembled WGS sequence"/>
</dbReference>
<dbReference type="RefSeq" id="WP_184777942.1">
    <property type="nucleotide sequence ID" value="NZ_JACHMG010000001.1"/>
</dbReference>
<evidence type="ECO:0000313" key="10">
    <source>
        <dbReference type="EMBL" id="MBB4683445.1"/>
    </source>
</evidence>
<feature type="binding site" evidence="6">
    <location>
        <position position="240"/>
    </location>
    <ligand>
        <name>NAD(+)</name>
        <dbReference type="ChEBI" id="CHEBI:57540"/>
    </ligand>
</feature>
<comment type="subunit">
    <text evidence="2">Homohexamer.</text>
</comment>